<evidence type="ECO:0000313" key="5">
    <source>
        <dbReference type="Proteomes" id="UP000256964"/>
    </source>
</evidence>
<dbReference type="PROSITE" id="PS51212">
    <property type="entry name" value="WSC"/>
    <property type="match status" value="2"/>
</dbReference>
<evidence type="ECO:0000256" key="1">
    <source>
        <dbReference type="ARBA" id="ARBA00022737"/>
    </source>
</evidence>
<keyword evidence="1" id="KW-0677">Repeat</keyword>
<dbReference type="InterPro" id="IPR051589">
    <property type="entry name" value="Sialate-O-sulfotransferase"/>
</dbReference>
<gene>
    <name evidence="4" type="ORF">OH76DRAFT_65887</name>
</gene>
<dbReference type="Proteomes" id="UP000256964">
    <property type="component" value="Unassembled WGS sequence"/>
</dbReference>
<dbReference type="PANTHER" id="PTHR45964:SF5">
    <property type="entry name" value="WSCD FAMILY MEMBER CG9164"/>
    <property type="match status" value="1"/>
</dbReference>
<dbReference type="EMBL" id="KZ857388">
    <property type="protein sequence ID" value="RDX53057.1"/>
    <property type="molecule type" value="Genomic_DNA"/>
</dbReference>
<feature type="chain" id="PRO_5017001353" evidence="2">
    <location>
        <begin position="26"/>
        <end position="235"/>
    </location>
</feature>
<evidence type="ECO:0000313" key="4">
    <source>
        <dbReference type="EMBL" id="RDX53057.1"/>
    </source>
</evidence>
<sequence>MARLALASTPLTFIVILSLARFAHSFATPFVPLNWTTLSSCAVDNPDRIIAGDITTQTADNTPASCVESCAGLGFGYAGVEFGNECHCGTGIDDALESAPDSDCNVACVGDATLSCGGAWRIQVYTFPALRPGAWAYQGCIADTQDTPAFTSTSTQTFATNLDLVNQCLQACSRLGFSFAGVENADTCQCSDGGITTDAQKVAEAECNSLCPLPGDAGFEFCGGVQRLGVFKFTG</sequence>
<protein>
    <submittedName>
        <fullName evidence="4">WSC-domain-containing protein</fullName>
    </submittedName>
</protein>
<dbReference type="SMART" id="SM00321">
    <property type="entry name" value="WSC"/>
    <property type="match status" value="2"/>
</dbReference>
<keyword evidence="5" id="KW-1185">Reference proteome</keyword>
<feature type="domain" description="WSC" evidence="3">
    <location>
        <begin position="35"/>
        <end position="128"/>
    </location>
</feature>
<evidence type="ECO:0000256" key="2">
    <source>
        <dbReference type="SAM" id="SignalP"/>
    </source>
</evidence>
<name>A0A371DKK6_9APHY</name>
<evidence type="ECO:0000259" key="3">
    <source>
        <dbReference type="PROSITE" id="PS51212"/>
    </source>
</evidence>
<accession>A0A371DKK6</accession>
<dbReference type="STRING" id="139420.A0A371DKK6"/>
<dbReference type="InterPro" id="IPR002889">
    <property type="entry name" value="WSC_carb-bd"/>
</dbReference>
<proteinExistence type="predicted"/>
<dbReference type="Pfam" id="PF01822">
    <property type="entry name" value="WSC"/>
    <property type="match status" value="2"/>
</dbReference>
<keyword evidence="2" id="KW-0732">Signal</keyword>
<dbReference type="AlphaFoldDB" id="A0A371DKK6"/>
<dbReference type="PANTHER" id="PTHR45964">
    <property type="entry name" value="WSCD FAMILY MEMBER CG9164"/>
    <property type="match status" value="1"/>
</dbReference>
<organism evidence="4 5">
    <name type="scientific">Lentinus brumalis</name>
    <dbReference type="NCBI Taxonomy" id="2498619"/>
    <lineage>
        <taxon>Eukaryota</taxon>
        <taxon>Fungi</taxon>
        <taxon>Dikarya</taxon>
        <taxon>Basidiomycota</taxon>
        <taxon>Agaricomycotina</taxon>
        <taxon>Agaricomycetes</taxon>
        <taxon>Polyporales</taxon>
        <taxon>Polyporaceae</taxon>
        <taxon>Lentinus</taxon>
    </lineage>
</organism>
<reference evidence="4 5" key="1">
    <citation type="journal article" date="2018" name="Biotechnol. Biofuels">
        <title>Integrative visual omics of the white-rot fungus Polyporus brumalis exposes the biotechnological potential of its oxidative enzymes for delignifying raw plant biomass.</title>
        <authorList>
            <person name="Miyauchi S."/>
            <person name="Rancon A."/>
            <person name="Drula E."/>
            <person name="Hage H."/>
            <person name="Chaduli D."/>
            <person name="Favel A."/>
            <person name="Grisel S."/>
            <person name="Henrissat B."/>
            <person name="Herpoel-Gimbert I."/>
            <person name="Ruiz-Duenas F.J."/>
            <person name="Chevret D."/>
            <person name="Hainaut M."/>
            <person name="Lin J."/>
            <person name="Wang M."/>
            <person name="Pangilinan J."/>
            <person name="Lipzen A."/>
            <person name="Lesage-Meessen L."/>
            <person name="Navarro D."/>
            <person name="Riley R."/>
            <person name="Grigoriev I.V."/>
            <person name="Zhou S."/>
            <person name="Raouche S."/>
            <person name="Rosso M.N."/>
        </authorList>
    </citation>
    <scope>NUCLEOTIDE SEQUENCE [LARGE SCALE GENOMIC DNA]</scope>
    <source>
        <strain evidence="4 5">BRFM 1820</strain>
    </source>
</reference>
<feature type="domain" description="WSC" evidence="3">
    <location>
        <begin position="134"/>
        <end position="234"/>
    </location>
</feature>
<feature type="signal peptide" evidence="2">
    <location>
        <begin position="1"/>
        <end position="25"/>
    </location>
</feature>
<dbReference type="OrthoDB" id="5985073at2759"/>